<name>A0A8S3ZJ01_9EUPU</name>
<evidence type="ECO:0000313" key="2">
    <source>
        <dbReference type="EMBL" id="CAG5127112.1"/>
    </source>
</evidence>
<feature type="non-terminal residue" evidence="2">
    <location>
        <position position="74"/>
    </location>
</feature>
<dbReference type="AlphaFoldDB" id="A0A8S3ZJ01"/>
<organism evidence="2 3">
    <name type="scientific">Candidula unifasciata</name>
    <dbReference type="NCBI Taxonomy" id="100452"/>
    <lineage>
        <taxon>Eukaryota</taxon>
        <taxon>Metazoa</taxon>
        <taxon>Spiralia</taxon>
        <taxon>Lophotrochozoa</taxon>
        <taxon>Mollusca</taxon>
        <taxon>Gastropoda</taxon>
        <taxon>Heterobranchia</taxon>
        <taxon>Euthyneura</taxon>
        <taxon>Panpulmonata</taxon>
        <taxon>Eupulmonata</taxon>
        <taxon>Stylommatophora</taxon>
        <taxon>Helicina</taxon>
        <taxon>Helicoidea</taxon>
        <taxon>Geomitridae</taxon>
        <taxon>Candidula</taxon>
    </lineage>
</organism>
<protein>
    <submittedName>
        <fullName evidence="2">Uncharacterized protein</fullName>
    </submittedName>
</protein>
<feature type="transmembrane region" description="Helical" evidence="1">
    <location>
        <begin position="32"/>
        <end position="61"/>
    </location>
</feature>
<dbReference type="Proteomes" id="UP000678393">
    <property type="component" value="Unassembled WGS sequence"/>
</dbReference>
<dbReference type="EMBL" id="CAJHNH020002570">
    <property type="protein sequence ID" value="CAG5127112.1"/>
    <property type="molecule type" value="Genomic_DNA"/>
</dbReference>
<keyword evidence="1" id="KW-1133">Transmembrane helix</keyword>
<evidence type="ECO:0000313" key="3">
    <source>
        <dbReference type="Proteomes" id="UP000678393"/>
    </source>
</evidence>
<keyword evidence="3" id="KW-1185">Reference proteome</keyword>
<comment type="caution">
    <text evidence="2">The sequence shown here is derived from an EMBL/GenBank/DDBJ whole genome shotgun (WGS) entry which is preliminary data.</text>
</comment>
<accession>A0A8S3ZJ01</accession>
<evidence type="ECO:0000256" key="1">
    <source>
        <dbReference type="SAM" id="Phobius"/>
    </source>
</evidence>
<sequence>MNNASAVLNEPSSQSMLILASNDLISNQSLHIFVWIFYAGLTLFIDVFGTMTNIINIVCFIKQGFRDIVNISLM</sequence>
<gene>
    <name evidence="2" type="ORF">CUNI_LOCUS12670</name>
</gene>
<keyword evidence="1" id="KW-0812">Transmembrane</keyword>
<proteinExistence type="predicted"/>
<reference evidence="2" key="1">
    <citation type="submission" date="2021-04" db="EMBL/GenBank/DDBJ databases">
        <authorList>
            <consortium name="Molecular Ecology Group"/>
        </authorList>
    </citation>
    <scope>NUCLEOTIDE SEQUENCE</scope>
</reference>
<keyword evidence="1" id="KW-0472">Membrane</keyword>